<evidence type="ECO:0000313" key="2">
    <source>
        <dbReference type="Proteomes" id="UP000036168"/>
    </source>
</evidence>
<sequence length="91" mass="10426">MDKHQMYSVALSGAIFEVFNEESEHFIEELTDVDLTEFFTAANTALLMIFNELTGEKKNAIEFTHVLNGLAVQKTIENVKEKETNEQSKRK</sequence>
<dbReference type="OrthoDB" id="9949764at2"/>
<proteinExistence type="predicted"/>
<organism evidence="1 2">
    <name type="scientific">Bacillus glycinifermentans</name>
    <dbReference type="NCBI Taxonomy" id="1664069"/>
    <lineage>
        <taxon>Bacteria</taxon>
        <taxon>Bacillati</taxon>
        <taxon>Bacillota</taxon>
        <taxon>Bacilli</taxon>
        <taxon>Bacillales</taxon>
        <taxon>Bacillaceae</taxon>
        <taxon>Bacillus</taxon>
    </lineage>
</organism>
<protein>
    <submittedName>
        <fullName evidence="1">Uncharacterized protein</fullName>
    </submittedName>
</protein>
<dbReference type="RefSeq" id="WP_048406871.1">
    <property type="nucleotide sequence ID" value="NZ_CP023481.1"/>
</dbReference>
<reference evidence="1 2" key="1">
    <citation type="journal article" date="2015" name="Int. J. Syst. Evol. Microbiol.">
        <title>Bacillus glycinifermentans sp. nov., isolated from fermented soybean paste.</title>
        <authorList>
            <person name="Kim S.J."/>
            <person name="Dunlap C.A."/>
            <person name="Kwon S.W."/>
            <person name="Rooney A.P."/>
        </authorList>
    </citation>
    <scope>NUCLEOTIDE SEQUENCE [LARGE SCALE GENOMIC DNA]</scope>
    <source>
        <strain evidence="1 2">GO-13</strain>
    </source>
</reference>
<evidence type="ECO:0000313" key="1">
    <source>
        <dbReference type="EMBL" id="KRT92742.1"/>
    </source>
</evidence>
<dbReference type="EMBL" id="LECW02000029">
    <property type="protein sequence ID" value="KRT92742.1"/>
    <property type="molecule type" value="Genomic_DNA"/>
</dbReference>
<gene>
    <name evidence="1" type="ORF">AB447_222205</name>
</gene>
<dbReference type="Proteomes" id="UP000036168">
    <property type="component" value="Unassembled WGS sequence"/>
</dbReference>
<dbReference type="PATRIC" id="fig|1664069.3.peg.4533"/>
<comment type="caution">
    <text evidence="1">The sequence shown here is derived from an EMBL/GenBank/DDBJ whole genome shotgun (WGS) entry which is preliminary data.</text>
</comment>
<name>A0A0J6EGS6_9BACI</name>
<dbReference type="AlphaFoldDB" id="A0A0J6EGS6"/>
<accession>A0A0J6EGS6</accession>